<comment type="caution">
    <text evidence="3">The sequence shown here is derived from an EMBL/GenBank/DDBJ whole genome shotgun (WGS) entry which is preliminary data.</text>
</comment>
<dbReference type="EMBL" id="JADMLG010000010">
    <property type="protein sequence ID" value="MBH0779401.1"/>
    <property type="molecule type" value="Genomic_DNA"/>
</dbReference>
<dbReference type="RefSeq" id="WP_196151708.1">
    <property type="nucleotide sequence ID" value="NZ_JADMLG010000010.1"/>
</dbReference>
<name>A0A931IFA9_9NOCA</name>
<evidence type="ECO:0000259" key="1">
    <source>
        <dbReference type="Pfam" id="PF13175"/>
    </source>
</evidence>
<feature type="domain" description="Endonuclease GajA/Old nuclease/RecF-like AAA" evidence="1">
    <location>
        <begin position="233"/>
        <end position="335"/>
    </location>
</feature>
<dbReference type="InterPro" id="IPR034139">
    <property type="entry name" value="TOPRIM_OLD"/>
</dbReference>
<dbReference type="Pfam" id="PF13175">
    <property type="entry name" value="AAA_15"/>
    <property type="match status" value="2"/>
</dbReference>
<dbReference type="Proteomes" id="UP000655751">
    <property type="component" value="Unassembled WGS sequence"/>
</dbReference>
<evidence type="ECO:0000313" key="4">
    <source>
        <dbReference type="Proteomes" id="UP000655751"/>
    </source>
</evidence>
<dbReference type="Pfam" id="PF20469">
    <property type="entry name" value="OLD-like_TOPRIM"/>
    <property type="match status" value="1"/>
</dbReference>
<dbReference type="InterPro" id="IPR051396">
    <property type="entry name" value="Bact_Antivir_Def_Nuclease"/>
</dbReference>
<dbReference type="InterPro" id="IPR027417">
    <property type="entry name" value="P-loop_NTPase"/>
</dbReference>
<feature type="domain" description="Endonuclease GajA/Old nuclease/RecF-like AAA" evidence="1">
    <location>
        <begin position="1"/>
        <end position="43"/>
    </location>
</feature>
<evidence type="ECO:0000313" key="3">
    <source>
        <dbReference type="EMBL" id="MBH0779401.1"/>
    </source>
</evidence>
<organism evidence="3 4">
    <name type="scientific">Nocardia bovistercoris</name>
    <dbReference type="NCBI Taxonomy" id="2785916"/>
    <lineage>
        <taxon>Bacteria</taxon>
        <taxon>Bacillati</taxon>
        <taxon>Actinomycetota</taxon>
        <taxon>Actinomycetes</taxon>
        <taxon>Mycobacteriales</taxon>
        <taxon>Nocardiaceae</taxon>
        <taxon>Nocardia</taxon>
    </lineage>
</organism>
<dbReference type="CDD" id="cd01026">
    <property type="entry name" value="TOPRIM_OLD"/>
    <property type="match status" value="1"/>
</dbReference>
<dbReference type="PANTHER" id="PTHR43581:SF4">
    <property type="entry name" value="ATP_GTP PHOSPHATASE"/>
    <property type="match status" value="1"/>
</dbReference>
<reference evidence="3" key="1">
    <citation type="submission" date="2020-11" db="EMBL/GenBank/DDBJ databases">
        <title>Nocardia NEAU-351.nov., a novel actinomycete isolated from the cow dung.</title>
        <authorList>
            <person name="Zhang X."/>
        </authorList>
    </citation>
    <scope>NUCLEOTIDE SEQUENCE</scope>
    <source>
        <strain evidence="3">NEAU-351</strain>
    </source>
</reference>
<feature type="domain" description="OLD protein-like TOPRIM" evidence="2">
    <location>
        <begin position="388"/>
        <end position="461"/>
    </location>
</feature>
<proteinExistence type="predicted"/>
<dbReference type="AlphaFoldDB" id="A0A931IFA9"/>
<protein>
    <submittedName>
        <fullName evidence="3">AAA family ATPase</fullName>
    </submittedName>
</protein>
<dbReference type="PANTHER" id="PTHR43581">
    <property type="entry name" value="ATP/GTP PHOSPHATASE"/>
    <property type="match status" value="1"/>
</dbReference>
<accession>A0A931IFA9</accession>
<dbReference type="Gene3D" id="3.40.50.300">
    <property type="entry name" value="P-loop containing nucleotide triphosphate hydrolases"/>
    <property type="match status" value="1"/>
</dbReference>
<dbReference type="SUPFAM" id="SSF52540">
    <property type="entry name" value="P-loop containing nucleoside triphosphate hydrolases"/>
    <property type="match status" value="1"/>
</dbReference>
<gene>
    <name evidence="3" type="ORF">IT779_24340</name>
</gene>
<dbReference type="InterPro" id="IPR041685">
    <property type="entry name" value="AAA_GajA/Old/RecF-like"/>
</dbReference>
<evidence type="ECO:0000259" key="2">
    <source>
        <dbReference type="Pfam" id="PF20469"/>
    </source>
</evidence>
<keyword evidence="4" id="KW-1185">Reference proteome</keyword>
<sequence length="614" mass="67907">MRLSEVSLSNFRSCQKVTACLAEDLTVIVGENASGKSAIIDGIRFATIPAIEGKGIRFSAEFDVTRGIGATEVSISAEYCDLTDSEKAVYLAALIDPDDMLRYNVTFSTSLDLPYWRAAYHSIGKLVVDDPEPINRKRIAHVYLPPLRDAVRELDSGNGERLAEVLKVLTAGDKSRREGFVNDANKVLAQVAELDLPEDARKEISGHLHKITPPSRTHNVRLVGKEQELRRLAALLRMQLADDHIDPLRLASSGLGYANLMYIATVIVQLVNAKDYDLTILLVEEPEAHLHPQLQAVLLHYLEQQAAESRKRKPIGLEPAGRVQVIVSTHSPNLASSVAIEKVLVVSRDQDADGRWRTSTTPLGGLKLTKPEFRKLNRYLSVTRSALLFARHVVLVEGIAESLVIPEFARKLYSDDPDLLRHLAGISFVAIDGVDFEPYLKLLLSGSSNRVDKVIVITDGDPIKKTGVRQGDSRRDRYRELFQGDSRLEVFVGGTTFEAELFSHVKNYAILREAFVRLHERSREKWDNLFGELGLDTEVRANAFAEALRADKGGIDIGKGDFAHVICEMIAEHSGKLDEIVSLPTYIEGALSALRKALKPPTENSSIVDVASCP</sequence>